<sequence>MEKLGEKDNLINDEIGAGARSLDQKMSLSERAKLKKSFIHKLITALFFYVGAMTLMSILL</sequence>
<keyword evidence="3" id="KW-1185">Reference proteome</keyword>
<protein>
    <submittedName>
        <fullName evidence="2">Uncharacterized protein</fullName>
    </submittedName>
</protein>
<keyword evidence="1" id="KW-0472">Membrane</keyword>
<name>A0A133UKR9_9EURY</name>
<reference evidence="2 3" key="1">
    <citation type="journal article" date="2016" name="Sci. Rep.">
        <title>Metabolic traits of an uncultured archaeal lineage -MSBL1- from brine pools of the Red Sea.</title>
        <authorList>
            <person name="Mwirichia R."/>
            <person name="Alam I."/>
            <person name="Rashid M."/>
            <person name="Vinu M."/>
            <person name="Ba-Alawi W."/>
            <person name="Anthony Kamau A."/>
            <person name="Kamanda Ngugi D."/>
            <person name="Goker M."/>
            <person name="Klenk H.P."/>
            <person name="Bajic V."/>
            <person name="Stingl U."/>
        </authorList>
    </citation>
    <scope>NUCLEOTIDE SEQUENCE [LARGE SCALE GENOMIC DNA]</scope>
    <source>
        <strain evidence="2">SCGC-AAA259I07</strain>
    </source>
</reference>
<comment type="caution">
    <text evidence="2">The sequence shown here is derived from an EMBL/GenBank/DDBJ whole genome shotgun (WGS) entry which is preliminary data.</text>
</comment>
<organism evidence="2 3">
    <name type="scientific">candidate division MSBL1 archaeon SCGC-AAA259I07</name>
    <dbReference type="NCBI Taxonomy" id="1698266"/>
    <lineage>
        <taxon>Archaea</taxon>
        <taxon>Methanobacteriati</taxon>
        <taxon>Methanobacteriota</taxon>
        <taxon>candidate division MSBL1</taxon>
    </lineage>
</organism>
<evidence type="ECO:0000313" key="2">
    <source>
        <dbReference type="EMBL" id="KXA94771.1"/>
    </source>
</evidence>
<evidence type="ECO:0000256" key="1">
    <source>
        <dbReference type="SAM" id="Phobius"/>
    </source>
</evidence>
<keyword evidence="1" id="KW-1133">Transmembrane helix</keyword>
<dbReference type="AlphaFoldDB" id="A0A133UKR9"/>
<dbReference type="Proteomes" id="UP000070155">
    <property type="component" value="Unassembled WGS sequence"/>
</dbReference>
<accession>A0A133UKR9</accession>
<dbReference type="EMBL" id="LHXQ01000029">
    <property type="protein sequence ID" value="KXA94771.1"/>
    <property type="molecule type" value="Genomic_DNA"/>
</dbReference>
<evidence type="ECO:0000313" key="3">
    <source>
        <dbReference type="Proteomes" id="UP000070155"/>
    </source>
</evidence>
<proteinExistence type="predicted"/>
<gene>
    <name evidence="2" type="ORF">AKJ36_02250</name>
</gene>
<keyword evidence="1" id="KW-0812">Transmembrane</keyword>
<feature type="transmembrane region" description="Helical" evidence="1">
    <location>
        <begin position="38"/>
        <end position="59"/>
    </location>
</feature>